<reference evidence="3 4" key="1">
    <citation type="journal article" date="2010" name="Stand. Genomic Sci.">
        <title>Complete genome sequence of Ignisphaera aggregans type strain (AQ1.S1).</title>
        <authorList>
            <person name="Goker M."/>
            <person name="Held B."/>
            <person name="Lapidus A."/>
            <person name="Nolan M."/>
            <person name="Spring S."/>
            <person name="Yasawong M."/>
            <person name="Lucas S."/>
            <person name="Glavina Del Rio T."/>
            <person name="Tice H."/>
            <person name="Cheng J.F."/>
            <person name="Goodwin L."/>
            <person name="Tapia R."/>
            <person name="Pitluck S."/>
            <person name="Liolios K."/>
            <person name="Ivanova N."/>
            <person name="Mavromatis K."/>
            <person name="Mikhailova N."/>
            <person name="Pati A."/>
            <person name="Chen A."/>
            <person name="Palaniappan K."/>
            <person name="Brambilla E."/>
            <person name="Land M."/>
            <person name="Hauser L."/>
            <person name="Chang Y.J."/>
            <person name="Jeffries C.D."/>
            <person name="Brettin T."/>
            <person name="Detter J.C."/>
            <person name="Han C."/>
            <person name="Rohde M."/>
            <person name="Sikorski J."/>
            <person name="Woyke T."/>
            <person name="Bristow J."/>
            <person name="Eisen J.A."/>
            <person name="Markowitz V."/>
            <person name="Hugenholtz P."/>
            <person name="Kyrpides N.C."/>
            <person name="Klenk H.P."/>
        </authorList>
    </citation>
    <scope>NUCLEOTIDE SEQUENCE [LARGE SCALE GENOMIC DNA]</scope>
    <source>
        <strain evidence="4">DSM 17230 / JCM 13409 / AQ1.S1</strain>
    </source>
</reference>
<dbReference type="Pfam" id="PF00496">
    <property type="entry name" value="SBP_bac_5"/>
    <property type="match status" value="1"/>
</dbReference>
<proteinExistence type="predicted"/>
<gene>
    <name evidence="3" type="ordered locus">Igag_0548</name>
</gene>
<dbReference type="HOGENOM" id="CLU_017028_8_3_2"/>
<keyword evidence="1" id="KW-0472">Membrane</keyword>
<dbReference type="STRING" id="583356.Igag_0548"/>
<evidence type="ECO:0000259" key="2">
    <source>
        <dbReference type="Pfam" id="PF00496"/>
    </source>
</evidence>
<keyword evidence="1" id="KW-0812">Transmembrane</keyword>
<dbReference type="BioCyc" id="IAGG583356:GHAH-550-MONOMER"/>
<keyword evidence="4" id="KW-1185">Reference proteome</keyword>
<dbReference type="InterPro" id="IPR000914">
    <property type="entry name" value="SBP_5_dom"/>
</dbReference>
<name>E0SS34_IGNAA</name>
<dbReference type="SUPFAM" id="SSF53850">
    <property type="entry name" value="Periplasmic binding protein-like II"/>
    <property type="match status" value="1"/>
</dbReference>
<organism evidence="3 4">
    <name type="scientific">Ignisphaera aggregans (strain DSM 17230 / JCM 13409 / AQ1.S1)</name>
    <dbReference type="NCBI Taxonomy" id="583356"/>
    <lineage>
        <taxon>Archaea</taxon>
        <taxon>Thermoproteota</taxon>
        <taxon>Thermoprotei</taxon>
        <taxon>Desulfurococcales</taxon>
        <taxon>Desulfurococcaceae</taxon>
        <taxon>Ignisphaera</taxon>
    </lineage>
</organism>
<evidence type="ECO:0000313" key="4">
    <source>
        <dbReference type="Proteomes" id="UP000001304"/>
    </source>
</evidence>
<dbReference type="EMBL" id="CP002098">
    <property type="protein sequence ID" value="ADM27384.1"/>
    <property type="molecule type" value="Genomic_DNA"/>
</dbReference>
<dbReference type="Gene3D" id="3.10.105.10">
    <property type="entry name" value="Dipeptide-binding Protein, Domain 3"/>
    <property type="match status" value="1"/>
</dbReference>
<feature type="transmembrane region" description="Helical" evidence="1">
    <location>
        <begin position="679"/>
        <end position="701"/>
    </location>
</feature>
<dbReference type="GO" id="GO:1904680">
    <property type="term" value="F:peptide transmembrane transporter activity"/>
    <property type="evidence" value="ECO:0007669"/>
    <property type="project" value="TreeGrafter"/>
</dbReference>
<dbReference type="InterPro" id="IPR039424">
    <property type="entry name" value="SBP_5"/>
</dbReference>
<dbReference type="CDD" id="cd08509">
    <property type="entry name" value="PBP2_TmCBP_oligosaccharides_like"/>
    <property type="match status" value="1"/>
</dbReference>
<sequence length="705" mass="80557">MNSRYVFGLVIVLLPIIVSLMPIVNILSQQQLPREETVIFSTQWGTPSGFNPLIPNYAAGSNFLMYPLLFVYGPYTDDYVPYLADSFKWIDPYTLEITIKKDAYWWDGQPITADDVKFSFDIHKMCSTSSSYIWIYISGVDVVDPYTVRIHVNKSNVNYYRVIDVLTWLILPKHRWENLYNQMGCKIATDFKDDDPSQIVGGGPYRLLYYTANSWAYVRVDDWWGKKYFGLPAPKYVVHITPTSDEQVRLEWMQNNRDQMSHYVDRVWEILQADPTKGVFDNQACIANHTNCWWGGSVVFLAFNLEKYPFNDIRVRKALYYALLANNMEAIRKASETAYSGALMPPKLYPVPIIPGLERTERYLARDLVDSFLKEATIENAKKLLDEAGIVDRNGDGIRELPDGKPFRFSLMVVTGWVPTIGSATVFADWWRETLGIEVDVVNYDFSVVWNKVASGDYEAVWWLHSTRMGPSSPWVNFDVAMDIRLGTNPWSGPISRYNNSEVFDILDEIGRTWDDAKRVELYRKLQEIWLRDLPLLILGQDPHWYEYSEAYWYGWPNKERIEKYGAFYATSWDPGFLFVLFQLKPAREARPGEPPTIPDFLKPQNRVPASKFFELLAQTATATPTPSPSPSPSPTPIPGATTVVVTTTVVSTSTMATTVTVPTTVTTSTTVTQTVTEWTTTIILAIVLLIIGFAIGYFVIKPKK</sequence>
<dbReference type="PANTHER" id="PTHR30290">
    <property type="entry name" value="PERIPLASMIC BINDING COMPONENT OF ABC TRANSPORTER"/>
    <property type="match status" value="1"/>
</dbReference>
<dbReference type="KEGG" id="iag:Igag_0548"/>
<dbReference type="Gene3D" id="3.90.76.10">
    <property type="entry name" value="Dipeptide-binding Protein, Domain 1"/>
    <property type="match status" value="1"/>
</dbReference>
<dbReference type="PANTHER" id="PTHR30290:SF82">
    <property type="entry name" value="ABC-TYPE DIPEPTIDE_OLIGOPEPTIDE TRANSPORT SYSTEM, PERIPLASMIC COMPONENT"/>
    <property type="match status" value="1"/>
</dbReference>
<evidence type="ECO:0000256" key="1">
    <source>
        <dbReference type="SAM" id="Phobius"/>
    </source>
</evidence>
<accession>E0SS34</accession>
<dbReference type="GO" id="GO:0015833">
    <property type="term" value="P:peptide transport"/>
    <property type="evidence" value="ECO:0007669"/>
    <property type="project" value="TreeGrafter"/>
</dbReference>
<feature type="transmembrane region" description="Helical" evidence="1">
    <location>
        <begin position="7"/>
        <end position="27"/>
    </location>
</feature>
<feature type="domain" description="Solute-binding protein family 5" evidence="2">
    <location>
        <begin position="79"/>
        <end position="473"/>
    </location>
</feature>
<evidence type="ECO:0000313" key="3">
    <source>
        <dbReference type="EMBL" id="ADM27384.1"/>
    </source>
</evidence>
<dbReference type="Gene3D" id="3.40.190.10">
    <property type="entry name" value="Periplasmic binding protein-like II"/>
    <property type="match status" value="1"/>
</dbReference>
<dbReference type="Proteomes" id="UP000001304">
    <property type="component" value="Chromosome"/>
</dbReference>
<dbReference type="AlphaFoldDB" id="E0SS34"/>
<keyword evidence="1" id="KW-1133">Transmembrane helix</keyword>
<protein>
    <submittedName>
        <fullName evidence="3">Extracellular solute-binding protein family 5</fullName>
    </submittedName>
</protein>